<evidence type="ECO:0000313" key="2">
    <source>
        <dbReference type="EMBL" id="KAK6358005.1"/>
    </source>
</evidence>
<organism evidence="2 3">
    <name type="scientific">Orbilia blumenaviensis</name>
    <dbReference type="NCBI Taxonomy" id="1796055"/>
    <lineage>
        <taxon>Eukaryota</taxon>
        <taxon>Fungi</taxon>
        <taxon>Dikarya</taxon>
        <taxon>Ascomycota</taxon>
        <taxon>Pezizomycotina</taxon>
        <taxon>Orbiliomycetes</taxon>
        <taxon>Orbiliales</taxon>
        <taxon>Orbiliaceae</taxon>
        <taxon>Orbilia</taxon>
    </lineage>
</organism>
<reference evidence="2 3" key="1">
    <citation type="submission" date="2019-10" db="EMBL/GenBank/DDBJ databases">
        <authorList>
            <person name="Palmer J.M."/>
        </authorList>
    </citation>
    <scope>NUCLEOTIDE SEQUENCE [LARGE SCALE GENOMIC DNA]</scope>
    <source>
        <strain evidence="2 3">TWF730</strain>
    </source>
</reference>
<gene>
    <name evidence="2" type="ORF">TWF730_007359</name>
</gene>
<dbReference type="Proteomes" id="UP001373714">
    <property type="component" value="Unassembled WGS sequence"/>
</dbReference>
<feature type="chain" id="PRO_5043866526" evidence="1">
    <location>
        <begin position="24"/>
        <end position="167"/>
    </location>
</feature>
<name>A0AAV9V7M6_9PEZI</name>
<dbReference type="EMBL" id="JAVHNS010000004">
    <property type="protein sequence ID" value="KAK6358005.1"/>
    <property type="molecule type" value="Genomic_DNA"/>
</dbReference>
<comment type="caution">
    <text evidence="2">The sequence shown here is derived from an EMBL/GenBank/DDBJ whole genome shotgun (WGS) entry which is preliminary data.</text>
</comment>
<dbReference type="AlphaFoldDB" id="A0AAV9V7M6"/>
<protein>
    <submittedName>
        <fullName evidence="2">Uncharacterized protein</fullName>
    </submittedName>
</protein>
<feature type="signal peptide" evidence="1">
    <location>
        <begin position="1"/>
        <end position="23"/>
    </location>
</feature>
<dbReference type="Pfam" id="PF15474">
    <property type="entry name" value="MU117"/>
    <property type="match status" value="1"/>
</dbReference>
<keyword evidence="1" id="KW-0732">Signal</keyword>
<evidence type="ECO:0000256" key="1">
    <source>
        <dbReference type="SAM" id="SignalP"/>
    </source>
</evidence>
<sequence>MQFFNKILLLVSLLQVLVSGVLGLPTAPKPNVHVETESTNSALEVRATLEKRDSWDCKGSGMCSTVPKDACIQALGAFKIDGKTWWSEKRSWVKYDAFTNGHCLAMWTCGNPADYISAGNAGVSYGYNLANKAMSIYNQGGCKRCGSVWFWGSCRFTFNYCSSNCDG</sequence>
<dbReference type="InterPro" id="IPR029167">
    <property type="entry name" value="Mug117"/>
</dbReference>
<dbReference type="Gene3D" id="3.30.430.10">
    <property type="entry name" value="Killer Toxin P4, subunit A"/>
    <property type="match status" value="1"/>
</dbReference>
<accession>A0AAV9V7M6</accession>
<evidence type="ECO:0000313" key="3">
    <source>
        <dbReference type="Proteomes" id="UP001373714"/>
    </source>
</evidence>
<keyword evidence="3" id="KW-1185">Reference proteome</keyword>
<proteinExistence type="predicted"/>